<sequence length="236" mass="25666">MDEERDEKVMPLLDHLEELRWRIIVCLISVAVFAIVGWFLSPYLIRILARPVGALYFFTVTGAFLARLKVAIAVGVAASTPVILYQAWAFVVPALSKRERGYALPAVVSATLLFVVGVGFALFGILPLAVRFFLRFGAESLGVDRYLSFVLQLSIGFGVVFELPVIVLFLSKLGIVTADGLREKRRAAVVAIALMAAMLTPPDVVTMAALGIPLLILYEVSIWVARVAGRPPPGPD</sequence>
<keyword evidence="5" id="KW-0653">Protein transport</keyword>
<dbReference type="Pfam" id="PF00902">
    <property type="entry name" value="TatC"/>
    <property type="match status" value="1"/>
</dbReference>
<keyword evidence="2 5" id="KW-0812">Transmembrane</keyword>
<evidence type="ECO:0000313" key="6">
    <source>
        <dbReference type="EMBL" id="KPJ53428.1"/>
    </source>
</evidence>
<dbReference type="PATRIC" id="fig|1703770.3.peg.1875"/>
<dbReference type="NCBIfam" id="TIGR00945">
    <property type="entry name" value="tatC"/>
    <property type="match status" value="1"/>
</dbReference>
<accession>A0A0S7WTF3</accession>
<dbReference type="PANTHER" id="PTHR30371:SF0">
    <property type="entry name" value="SEC-INDEPENDENT PROTEIN TRANSLOCASE PROTEIN TATC, CHLOROPLASTIC-RELATED"/>
    <property type="match status" value="1"/>
</dbReference>
<dbReference type="STRING" id="1703770.AMJ39_04610"/>
<comment type="function">
    <text evidence="5">Part of the twin-arginine translocation (Tat) system that transports large folded proteins containing a characteristic twin-arginine motif in their signal peptide across membranes.</text>
</comment>
<comment type="subcellular location">
    <subcellularLocation>
        <location evidence="5">Cell membrane</location>
        <topology evidence="5">Multi-pass membrane protein</topology>
    </subcellularLocation>
    <subcellularLocation>
        <location evidence="1">Membrane</location>
        <topology evidence="1">Multi-pass membrane protein</topology>
    </subcellularLocation>
</comment>
<dbReference type="GO" id="GO:0033281">
    <property type="term" value="C:TAT protein transport complex"/>
    <property type="evidence" value="ECO:0007669"/>
    <property type="project" value="UniProtKB-UniRule"/>
</dbReference>
<evidence type="ECO:0000256" key="5">
    <source>
        <dbReference type="HAMAP-Rule" id="MF_00902"/>
    </source>
</evidence>
<comment type="subunit">
    <text evidence="5">Forms a complex with TatA.</text>
</comment>
<evidence type="ECO:0000256" key="2">
    <source>
        <dbReference type="ARBA" id="ARBA00022692"/>
    </source>
</evidence>
<reference evidence="6 7" key="1">
    <citation type="journal article" date="2015" name="Microbiome">
        <title>Genomic resolution of linkages in carbon, nitrogen, and sulfur cycling among widespread estuary sediment bacteria.</title>
        <authorList>
            <person name="Baker B.J."/>
            <person name="Lazar C.S."/>
            <person name="Teske A.P."/>
            <person name="Dick G.J."/>
        </authorList>
    </citation>
    <scope>NUCLEOTIDE SEQUENCE [LARGE SCALE GENOMIC DNA]</scope>
    <source>
        <strain evidence="6">DG_24</strain>
    </source>
</reference>
<comment type="caution">
    <text evidence="6">The sequence shown here is derived from an EMBL/GenBank/DDBJ whole genome shotgun (WGS) entry which is preliminary data.</text>
</comment>
<dbReference type="GO" id="GO:0043953">
    <property type="term" value="P:protein transport by the Tat complex"/>
    <property type="evidence" value="ECO:0007669"/>
    <property type="project" value="UniProtKB-UniRule"/>
</dbReference>
<keyword evidence="3 5" id="KW-1133">Transmembrane helix</keyword>
<keyword evidence="5" id="KW-1003">Cell membrane</keyword>
<dbReference type="PANTHER" id="PTHR30371">
    <property type="entry name" value="SEC-INDEPENDENT PROTEIN TRANSLOCASE PROTEIN TATC"/>
    <property type="match status" value="1"/>
</dbReference>
<feature type="transmembrane region" description="Helical" evidence="5">
    <location>
        <begin position="20"/>
        <end position="40"/>
    </location>
</feature>
<dbReference type="AlphaFoldDB" id="A0A0S7WTF3"/>
<keyword evidence="5" id="KW-0813">Transport</keyword>
<name>A0A0S7WTF3_UNCT6</name>
<dbReference type="PROSITE" id="PS01218">
    <property type="entry name" value="TATC"/>
    <property type="match status" value="1"/>
</dbReference>
<keyword evidence="4 5" id="KW-0472">Membrane</keyword>
<evidence type="ECO:0000256" key="3">
    <source>
        <dbReference type="ARBA" id="ARBA00022989"/>
    </source>
</evidence>
<evidence type="ECO:0000313" key="7">
    <source>
        <dbReference type="Proteomes" id="UP000052008"/>
    </source>
</evidence>
<dbReference type="InterPro" id="IPR002033">
    <property type="entry name" value="TatC"/>
</dbReference>
<dbReference type="EMBL" id="LIZS01000019">
    <property type="protein sequence ID" value="KPJ53428.1"/>
    <property type="molecule type" value="Genomic_DNA"/>
</dbReference>
<feature type="transmembrane region" description="Helical" evidence="5">
    <location>
        <begin position="146"/>
        <end position="170"/>
    </location>
</feature>
<organism evidence="6 7">
    <name type="scientific">candidate division TA06 bacterium DG_24</name>
    <dbReference type="NCBI Taxonomy" id="1703770"/>
    <lineage>
        <taxon>Bacteria</taxon>
        <taxon>Bacteria division TA06</taxon>
    </lineage>
</organism>
<gene>
    <name evidence="5" type="primary">tatC</name>
    <name evidence="6" type="ORF">AMJ39_04610</name>
</gene>
<feature type="transmembrane region" description="Helical" evidence="5">
    <location>
        <begin position="191"/>
        <end position="218"/>
    </location>
</feature>
<protein>
    <recommendedName>
        <fullName evidence="5">Sec-independent protein translocase protein TatC</fullName>
    </recommendedName>
</protein>
<evidence type="ECO:0000256" key="4">
    <source>
        <dbReference type="ARBA" id="ARBA00023136"/>
    </source>
</evidence>
<dbReference type="GO" id="GO:0065002">
    <property type="term" value="P:intracellular protein transmembrane transport"/>
    <property type="evidence" value="ECO:0007669"/>
    <property type="project" value="TreeGrafter"/>
</dbReference>
<feature type="transmembrane region" description="Helical" evidence="5">
    <location>
        <begin position="72"/>
        <end position="95"/>
    </location>
</feature>
<dbReference type="PRINTS" id="PR01840">
    <property type="entry name" value="TATCFAMILY"/>
</dbReference>
<keyword evidence="5" id="KW-0811">Translocation</keyword>
<dbReference type="GO" id="GO:0009977">
    <property type="term" value="F:proton motive force dependent protein transmembrane transporter activity"/>
    <property type="evidence" value="ECO:0007669"/>
    <property type="project" value="TreeGrafter"/>
</dbReference>
<evidence type="ECO:0000256" key="1">
    <source>
        <dbReference type="ARBA" id="ARBA00004141"/>
    </source>
</evidence>
<dbReference type="HAMAP" id="MF_00902">
    <property type="entry name" value="TatC"/>
    <property type="match status" value="1"/>
</dbReference>
<feature type="transmembrane region" description="Helical" evidence="5">
    <location>
        <begin position="102"/>
        <end position="126"/>
    </location>
</feature>
<dbReference type="InterPro" id="IPR019820">
    <property type="entry name" value="Sec-indep_translocase_CS"/>
</dbReference>
<dbReference type="Proteomes" id="UP000052008">
    <property type="component" value="Unassembled WGS sequence"/>
</dbReference>
<proteinExistence type="inferred from homology"/>
<feature type="transmembrane region" description="Helical" evidence="5">
    <location>
        <begin position="47"/>
        <end position="66"/>
    </location>
</feature>
<comment type="similarity">
    <text evidence="5">Belongs to the TatC family.</text>
</comment>